<reference evidence="5" key="1">
    <citation type="journal article" date="2010" name="Genome Biol.">
        <title>Genome sequence of the necrotrophic plant pathogen Pythium ultimum reveals original pathogenicity mechanisms and effector repertoire.</title>
        <authorList>
            <person name="Levesque C.A."/>
            <person name="Brouwer H."/>
            <person name="Cano L."/>
            <person name="Hamilton J.P."/>
            <person name="Holt C."/>
            <person name="Huitema E."/>
            <person name="Raffaele S."/>
            <person name="Robideau G.P."/>
            <person name="Thines M."/>
            <person name="Win J."/>
            <person name="Zerillo M.M."/>
            <person name="Beakes G.W."/>
            <person name="Boore J.L."/>
            <person name="Busam D."/>
            <person name="Dumas B."/>
            <person name="Ferriera S."/>
            <person name="Fuerstenberg S.I."/>
            <person name="Gachon C.M."/>
            <person name="Gaulin E."/>
            <person name="Govers F."/>
            <person name="Grenville-Briggs L."/>
            <person name="Horner N."/>
            <person name="Hostetler J."/>
            <person name="Jiang R.H."/>
            <person name="Johnson J."/>
            <person name="Krajaejun T."/>
            <person name="Lin H."/>
            <person name="Meijer H.J."/>
            <person name="Moore B."/>
            <person name="Morris P."/>
            <person name="Phuntmart V."/>
            <person name="Puiu D."/>
            <person name="Shetty J."/>
            <person name="Stajich J.E."/>
            <person name="Tripathy S."/>
            <person name="Wawra S."/>
            <person name="van West P."/>
            <person name="Whitty B.R."/>
            <person name="Coutinho P.M."/>
            <person name="Henrissat B."/>
            <person name="Martin F."/>
            <person name="Thomas P.D."/>
            <person name="Tyler B.M."/>
            <person name="De Vries R.P."/>
            <person name="Kamoun S."/>
            <person name="Yandell M."/>
            <person name="Tisserat N."/>
            <person name="Buell C.R."/>
        </authorList>
    </citation>
    <scope>NUCLEOTIDE SEQUENCE</scope>
    <source>
        <strain evidence="5">DAOM:BR144</strain>
    </source>
</reference>
<evidence type="ECO:0000256" key="2">
    <source>
        <dbReference type="ARBA" id="ARBA00022679"/>
    </source>
</evidence>
<accession>K3WZ68</accession>
<dbReference type="SUPFAM" id="SSF52540">
    <property type="entry name" value="P-loop containing nucleoside triphosphate hydrolases"/>
    <property type="match status" value="2"/>
</dbReference>
<dbReference type="InterPro" id="IPR003593">
    <property type="entry name" value="AAA+_ATPase"/>
</dbReference>
<dbReference type="eggNOG" id="KOG0730">
    <property type="taxonomic scope" value="Eukaryota"/>
</dbReference>
<dbReference type="Pfam" id="PF05971">
    <property type="entry name" value="Methyltransf_10"/>
    <property type="match status" value="1"/>
</dbReference>
<dbReference type="PANTHER" id="PTHR13393:SF0">
    <property type="entry name" value="RNA N6-ADENOSINE-METHYLTRANSFERASE METTL16"/>
    <property type="match status" value="1"/>
</dbReference>
<dbReference type="GO" id="GO:0016887">
    <property type="term" value="F:ATP hydrolysis activity"/>
    <property type="evidence" value="ECO:0007669"/>
    <property type="project" value="InterPro"/>
</dbReference>
<evidence type="ECO:0000313" key="5">
    <source>
        <dbReference type="Proteomes" id="UP000019132"/>
    </source>
</evidence>
<proteinExistence type="predicted"/>
<organism evidence="4 5">
    <name type="scientific">Globisporangium ultimum (strain ATCC 200006 / CBS 805.95 / DAOM BR144)</name>
    <name type="common">Pythium ultimum</name>
    <dbReference type="NCBI Taxonomy" id="431595"/>
    <lineage>
        <taxon>Eukaryota</taxon>
        <taxon>Sar</taxon>
        <taxon>Stramenopiles</taxon>
        <taxon>Oomycota</taxon>
        <taxon>Peronosporomycetes</taxon>
        <taxon>Pythiales</taxon>
        <taxon>Pythiaceae</taxon>
        <taxon>Globisporangium</taxon>
    </lineage>
</organism>
<sequence length="952" mass="104753">MLAKTLCECLGVEAVFLNAADIFQTYVGQSEAQLVLTFEAAIQKAPSILVIDGIESISASRVALQDSQNALEIGVLGTFVSCLDKLKSSRQQVFVLGTTSHLDAMDPAVFSNGRLDLIVHMQPPGQQERLEILKKLTKTWKIGDNSFLARVSETTGGFVGADLLSLCQKALQICLNSDATSASNPSIVVKRSYFEAALATTYPSVLQTHHVSQQQKQPESTSIQSGDNEATAFAGVYGMETALQTIRVSLLEPLVDCNRYLAFGTVPPKGILLTGAPGSGKSHLADAVAHEVRRRGLASFVSVNCADLLTKVVGDTERALRELFITARNAAPCVLYFDHIESIAPRRGFDTSTEQTFDRMLSMLLVEMDGFHNHPVRCEGNNDSEDEAKQAFLKHHVVVLASTTRKDALDPAILRPGRFDVHIDVGFPDAAAREAIVLDTLKSIPLDYTQDSQLPDAHAVAAFAAMHTSGMSAGDVRALFRDAAMAAMRERMDAESVPMTLVKQTLRRPTPHLGAHLHARNRYKDNAPDFYQLAQLYAPFKQYVNDEKQTASLAWDDPFAVRELTKTLLLHDFQLHWSLPIDRLCPPLPNRLNYLHWIEDLLLEANIAALSPSETSIYGIDIGTGASCIYALLGAQMHPNWRFLATEINAESFTSAQENVRRNPALETRVNVLRVQTQRLLREPLEQLKPSFGGANNGGVVHFCMCNPPFFDDMSEADTNPSTCCMGSSNEMVCSGGEVAFINNMIDDSLVLRHRIVWYTSMIGKKSTVRKILAVLREKQIPQTRTTEFLQGRTKRWGIAWTFRADVAASDASRGSNGCISVQEVAQRVQEFVASNAALALDTEAESDAEDVSAGADETEYQDYAFYRLQSAGDETSKATIAFEGRIEITKRTSNEEANEELGHGFEVIVVFESGARSAFWKATDALKAATVRSGRQWRRKKQCHQEPIAAT</sequence>
<dbReference type="InterPro" id="IPR027417">
    <property type="entry name" value="P-loop_NTPase"/>
</dbReference>
<dbReference type="Proteomes" id="UP000019132">
    <property type="component" value="Unassembled WGS sequence"/>
</dbReference>
<dbReference type="Gene3D" id="3.40.50.150">
    <property type="entry name" value="Vaccinia Virus protein VP39"/>
    <property type="match status" value="1"/>
</dbReference>
<dbReference type="InterPro" id="IPR029063">
    <property type="entry name" value="SAM-dependent_MTases_sf"/>
</dbReference>
<dbReference type="GO" id="GO:0005524">
    <property type="term" value="F:ATP binding"/>
    <property type="evidence" value="ECO:0007669"/>
    <property type="project" value="InterPro"/>
</dbReference>
<keyword evidence="2" id="KW-0808">Transferase</keyword>
<dbReference type="InterPro" id="IPR003959">
    <property type="entry name" value="ATPase_AAA_core"/>
</dbReference>
<dbReference type="GO" id="GO:0070475">
    <property type="term" value="P:rRNA base methylation"/>
    <property type="evidence" value="ECO:0007669"/>
    <property type="project" value="TreeGrafter"/>
</dbReference>
<dbReference type="Pfam" id="PF00004">
    <property type="entry name" value="AAA"/>
    <property type="match status" value="2"/>
</dbReference>
<dbReference type="SMART" id="SM00382">
    <property type="entry name" value="AAA"/>
    <property type="match status" value="1"/>
</dbReference>
<dbReference type="VEuPathDB" id="FungiDB:PYU1_G010247"/>
<dbReference type="STRING" id="431595.K3WZ68"/>
<dbReference type="OMA" id="QMATECI"/>
<keyword evidence="5" id="KW-1185">Reference proteome</keyword>
<dbReference type="Gene3D" id="3.40.50.300">
    <property type="entry name" value="P-loop containing nucleotide triphosphate hydrolases"/>
    <property type="match status" value="2"/>
</dbReference>
<evidence type="ECO:0000256" key="1">
    <source>
        <dbReference type="ARBA" id="ARBA00022603"/>
    </source>
</evidence>
<dbReference type="FunFam" id="3.40.50.300:FF:001921">
    <property type="entry name" value="AAA ATPase domain-containing protein"/>
    <property type="match status" value="1"/>
</dbReference>
<dbReference type="Gene3D" id="1.10.8.60">
    <property type="match status" value="2"/>
</dbReference>
<dbReference type="InParanoid" id="K3WZ68"/>
<dbReference type="GO" id="GO:0005634">
    <property type="term" value="C:nucleus"/>
    <property type="evidence" value="ECO:0007669"/>
    <property type="project" value="TreeGrafter"/>
</dbReference>
<dbReference type="SUPFAM" id="SSF53335">
    <property type="entry name" value="S-adenosyl-L-methionine-dependent methyltransferases"/>
    <property type="match status" value="1"/>
</dbReference>
<protein>
    <recommendedName>
        <fullName evidence="3">AAA+ ATPase domain-containing protein</fullName>
    </recommendedName>
</protein>
<dbReference type="InterPro" id="IPR010286">
    <property type="entry name" value="METTL16/RlmF"/>
</dbReference>
<dbReference type="eggNOG" id="KOG2912">
    <property type="taxonomic scope" value="Eukaryota"/>
</dbReference>
<dbReference type="PANTHER" id="PTHR13393">
    <property type="entry name" value="SAM-DEPENDENT METHYLTRANSFERASE"/>
    <property type="match status" value="1"/>
</dbReference>
<keyword evidence="1" id="KW-0489">Methyltransferase</keyword>
<name>K3WZ68_GLOUD</name>
<dbReference type="AlphaFoldDB" id="K3WZ68"/>
<reference evidence="5" key="2">
    <citation type="submission" date="2010-04" db="EMBL/GenBank/DDBJ databases">
        <authorList>
            <person name="Buell R."/>
            <person name="Hamilton J."/>
            <person name="Hostetler J."/>
        </authorList>
    </citation>
    <scope>NUCLEOTIDE SEQUENCE [LARGE SCALE GENOMIC DNA]</scope>
    <source>
        <strain evidence="5">DAOM:BR144</strain>
    </source>
</reference>
<dbReference type="EnsemblProtists" id="PYU1_T010267">
    <property type="protein sequence ID" value="PYU1_T010267"/>
    <property type="gene ID" value="PYU1_G010247"/>
</dbReference>
<dbReference type="HOGENOM" id="CLU_003495_0_0_1"/>
<dbReference type="CDD" id="cd19481">
    <property type="entry name" value="RecA-like_protease"/>
    <property type="match status" value="1"/>
</dbReference>
<reference evidence="4" key="3">
    <citation type="submission" date="2015-02" db="UniProtKB">
        <authorList>
            <consortium name="EnsemblProtists"/>
        </authorList>
    </citation>
    <scope>IDENTIFICATION</scope>
    <source>
        <strain evidence="4">DAOM BR144</strain>
    </source>
</reference>
<feature type="domain" description="AAA+ ATPase" evidence="3">
    <location>
        <begin position="267"/>
        <end position="429"/>
    </location>
</feature>
<evidence type="ECO:0000259" key="3">
    <source>
        <dbReference type="SMART" id="SM00382"/>
    </source>
</evidence>
<evidence type="ECO:0000313" key="4">
    <source>
        <dbReference type="EnsemblProtists" id="PYU1_T010267"/>
    </source>
</evidence>
<dbReference type="GO" id="GO:0008168">
    <property type="term" value="F:methyltransferase activity"/>
    <property type="evidence" value="ECO:0007669"/>
    <property type="project" value="UniProtKB-KW"/>
</dbReference>
<dbReference type="EMBL" id="GL376602">
    <property type="status" value="NOT_ANNOTATED_CDS"/>
    <property type="molecule type" value="Genomic_DNA"/>
</dbReference>